<dbReference type="Proteomes" id="UP001365542">
    <property type="component" value="Unassembled WGS sequence"/>
</dbReference>
<evidence type="ECO:0000313" key="1">
    <source>
        <dbReference type="EMBL" id="KAK6543060.1"/>
    </source>
</evidence>
<dbReference type="EMBL" id="JAVHJO010000002">
    <property type="protein sequence ID" value="KAK6543060.1"/>
    <property type="molecule type" value="Genomic_DNA"/>
</dbReference>
<evidence type="ECO:0000313" key="2">
    <source>
        <dbReference type="Proteomes" id="UP001365542"/>
    </source>
</evidence>
<accession>A0AAV9XMP9</accession>
<keyword evidence="2" id="KW-1185">Reference proteome</keyword>
<protein>
    <submittedName>
        <fullName evidence="1">Uncharacterized protein</fullName>
    </submittedName>
</protein>
<name>A0AAV9XMP9_9PEZI</name>
<comment type="caution">
    <text evidence="1">The sequence shown here is derived from an EMBL/GenBank/DDBJ whole genome shotgun (WGS) entry which is preliminary data.</text>
</comment>
<gene>
    <name evidence="1" type="ORF">TWF694_006986</name>
</gene>
<sequence>MMSTTPQTAYSFPTDPAATAALFHLNNNNSNNHLIQAHQLPLRPLTSLPLQDDQIDFSNPSVQEYLINNDVLDSLSKDESNLNPDLDLSIYTATTNTPNGLENSSYNAELLLLNTPIAPPNSPLTLRQSQHSQQGLVVANGHCSNNNNNNIKILGGSGGNLSLLEVQVDQFATVQEETTLSLGLMSHLDNLEKQVSEMKRFIATGFTGRDHLRSFDIERQRLYARNYNYQNITEINEPFEMLLRSCGDYPARFPVNGVELKSFSHEEMDALLDEYDLPFNPAMFLHEKQLVYLRFIGANRAIMHRVVD</sequence>
<proteinExistence type="predicted"/>
<reference evidence="1 2" key="1">
    <citation type="submission" date="2019-10" db="EMBL/GenBank/DDBJ databases">
        <authorList>
            <person name="Palmer J.M."/>
        </authorList>
    </citation>
    <scope>NUCLEOTIDE SEQUENCE [LARGE SCALE GENOMIC DNA]</scope>
    <source>
        <strain evidence="1 2">TWF694</strain>
    </source>
</reference>
<organism evidence="1 2">
    <name type="scientific">Orbilia ellipsospora</name>
    <dbReference type="NCBI Taxonomy" id="2528407"/>
    <lineage>
        <taxon>Eukaryota</taxon>
        <taxon>Fungi</taxon>
        <taxon>Dikarya</taxon>
        <taxon>Ascomycota</taxon>
        <taxon>Pezizomycotina</taxon>
        <taxon>Orbiliomycetes</taxon>
        <taxon>Orbiliales</taxon>
        <taxon>Orbiliaceae</taxon>
        <taxon>Orbilia</taxon>
    </lineage>
</organism>
<dbReference type="AlphaFoldDB" id="A0AAV9XMP9"/>